<comment type="caution">
    <text evidence="2">The sequence shown here is derived from an EMBL/GenBank/DDBJ whole genome shotgun (WGS) entry which is preliminary data.</text>
</comment>
<reference evidence="2 3" key="1">
    <citation type="submission" date="2019-12" db="EMBL/GenBank/DDBJ databases">
        <title>Draft genome sequences Bradyrhizobium cajani AMBPC1010, Bradyrhizobium pachyrhizi AMBPC1040 and Bradyrhizobium yuanmingense ALSPC3051, three plant growth promoting strains isolated from nodules of Cajanus cajan L. in Dominican Republic.</title>
        <authorList>
            <person name="Flores-Felix J.D."/>
            <person name="Araujo J."/>
            <person name="Diaz-Alcantara C."/>
            <person name="Gonzalez-Andres F."/>
            <person name="Velazquez E."/>
        </authorList>
    </citation>
    <scope>NUCLEOTIDE SEQUENCE [LARGE SCALE GENOMIC DNA]</scope>
    <source>
        <strain evidence="2 3">1010</strain>
    </source>
</reference>
<proteinExistence type="predicted"/>
<dbReference type="EMBL" id="WQNE01000001">
    <property type="protein sequence ID" value="MVT71585.1"/>
    <property type="molecule type" value="Genomic_DNA"/>
</dbReference>
<dbReference type="CDD" id="cd03809">
    <property type="entry name" value="GT4_MtfB-like"/>
    <property type="match status" value="1"/>
</dbReference>
<evidence type="ECO:0000313" key="2">
    <source>
        <dbReference type="EMBL" id="MVT71585.1"/>
    </source>
</evidence>
<dbReference type="GO" id="GO:0016757">
    <property type="term" value="F:glycosyltransferase activity"/>
    <property type="evidence" value="ECO:0007669"/>
    <property type="project" value="TreeGrafter"/>
</dbReference>
<evidence type="ECO:0000313" key="3">
    <source>
        <dbReference type="Proteomes" id="UP000449969"/>
    </source>
</evidence>
<dbReference type="PANTHER" id="PTHR46401">
    <property type="entry name" value="GLYCOSYLTRANSFERASE WBBK-RELATED"/>
    <property type="match status" value="1"/>
</dbReference>
<accession>A0A844T1W0</accession>
<dbReference type="RefSeq" id="WP_254125635.1">
    <property type="nucleotide sequence ID" value="NZ_JANADL010000020.1"/>
</dbReference>
<feature type="domain" description="Glycosyl transferase family 1" evidence="1">
    <location>
        <begin position="220"/>
        <end position="372"/>
    </location>
</feature>
<dbReference type="AlphaFoldDB" id="A0A844T1W0"/>
<dbReference type="PANTHER" id="PTHR46401:SF8">
    <property type="entry name" value="BLL6006 PROTEIN"/>
    <property type="match status" value="1"/>
</dbReference>
<gene>
    <name evidence="2" type="ORF">GPL20_00375</name>
</gene>
<organism evidence="2 3">
    <name type="scientific">Bradyrhizobium cajani</name>
    <dbReference type="NCBI Taxonomy" id="1928661"/>
    <lineage>
        <taxon>Bacteria</taxon>
        <taxon>Pseudomonadati</taxon>
        <taxon>Pseudomonadota</taxon>
        <taxon>Alphaproteobacteria</taxon>
        <taxon>Hyphomicrobiales</taxon>
        <taxon>Nitrobacteraceae</taxon>
        <taxon>Bradyrhizobium</taxon>
    </lineage>
</organism>
<name>A0A844T1W0_9BRAD</name>
<evidence type="ECO:0000259" key="1">
    <source>
        <dbReference type="Pfam" id="PF00534"/>
    </source>
</evidence>
<protein>
    <submittedName>
        <fullName evidence="2">Glycosyltransferase</fullName>
    </submittedName>
</protein>
<dbReference type="Pfam" id="PF00534">
    <property type="entry name" value="Glycos_transf_1"/>
    <property type="match status" value="1"/>
</dbReference>
<keyword evidence="2" id="KW-0808">Transferase</keyword>
<dbReference type="Proteomes" id="UP000449969">
    <property type="component" value="Unassembled WGS sequence"/>
</dbReference>
<dbReference type="InterPro" id="IPR001296">
    <property type="entry name" value="Glyco_trans_1"/>
</dbReference>
<dbReference type="SUPFAM" id="SSF53756">
    <property type="entry name" value="UDP-Glycosyltransferase/glycogen phosphorylase"/>
    <property type="match status" value="1"/>
</dbReference>
<dbReference type="Gene3D" id="3.40.50.2000">
    <property type="entry name" value="Glycogen Phosphorylase B"/>
    <property type="match status" value="1"/>
</dbReference>
<sequence>MKRYHVGIFLELPLDVGGGFQQSLTDIIWMRDWAKTADIDVTVLTTLPDNVAILAELGINSVYLKLGWFDRLFLFLKYSGPFDLLQYSMRVCAPFEKKLIKAGVDIVYFTTTSNWNLLLYKLPFIITIFDGCFRDSPEFDEVREFAQFERRDIVWRSAVTKAAVVVTNADELIDMLCRRYAMERDHAICIPFSPSLYVSRSAAADQQAGDVTILSKHGLEPGYLFYPAQFWSHKNHATVLLAMRLLRDQGETHRLVLCGSDPGARAAFEALVAQHGLGDSVHILGFVPSAELGALYRGASALVMATYFGPTNLPPLEAWAVGTPVIYPQAFEAQAGDAALLFDYDDPTSLAKAIVRLDSAEERARLVIAGKQRLAYFAERIDEGHRQLARHLMRLRYRRYPQIY</sequence>
<keyword evidence="3" id="KW-1185">Reference proteome</keyword>